<protein>
    <recommendedName>
        <fullName evidence="2">Rho-GAP domain-containing protein</fullName>
    </recommendedName>
</protein>
<feature type="compositionally biased region" description="Basic residues" evidence="1">
    <location>
        <begin position="1239"/>
        <end position="1251"/>
    </location>
</feature>
<dbReference type="PANTHER" id="PTHR15670">
    <property type="entry name" value="RHO GTPASE ACTIVATING PROTEIN 11A"/>
    <property type="match status" value="1"/>
</dbReference>
<feature type="region of interest" description="Disordered" evidence="1">
    <location>
        <begin position="723"/>
        <end position="834"/>
    </location>
</feature>
<dbReference type="GO" id="GO:0007165">
    <property type="term" value="P:signal transduction"/>
    <property type="evidence" value="ECO:0007669"/>
    <property type="project" value="InterPro"/>
</dbReference>
<feature type="compositionally biased region" description="Low complexity" evidence="1">
    <location>
        <begin position="726"/>
        <end position="738"/>
    </location>
</feature>
<reference evidence="3" key="1">
    <citation type="submission" date="2019-08" db="EMBL/GenBank/DDBJ databases">
        <title>The improved chromosome-level genome for the pearl oyster Pinctada fucata martensii using PacBio sequencing and Hi-C.</title>
        <authorList>
            <person name="Zheng Z."/>
        </authorList>
    </citation>
    <scope>NUCLEOTIDE SEQUENCE</scope>
    <source>
        <strain evidence="3">ZZ-2019</strain>
        <tissue evidence="3">Adductor muscle</tissue>
    </source>
</reference>
<accession>A0AA88Y4Q7</accession>
<dbReference type="AlphaFoldDB" id="A0AA88Y4Q7"/>
<dbReference type="InterPro" id="IPR000198">
    <property type="entry name" value="RhoGAP_dom"/>
</dbReference>
<name>A0AA88Y4Q7_PINIB</name>
<keyword evidence="4" id="KW-1185">Reference proteome</keyword>
<feature type="compositionally biased region" description="Polar residues" evidence="1">
    <location>
        <begin position="1072"/>
        <end position="1089"/>
    </location>
</feature>
<gene>
    <name evidence="3" type="ORF">FSP39_015445</name>
</gene>
<feature type="region of interest" description="Disordered" evidence="1">
    <location>
        <begin position="887"/>
        <end position="908"/>
    </location>
</feature>
<feature type="region of interest" description="Disordered" evidence="1">
    <location>
        <begin position="430"/>
        <end position="515"/>
    </location>
</feature>
<evidence type="ECO:0000313" key="4">
    <source>
        <dbReference type="Proteomes" id="UP001186944"/>
    </source>
</evidence>
<dbReference type="SMART" id="SM00324">
    <property type="entry name" value="RhoGAP"/>
    <property type="match status" value="1"/>
</dbReference>
<feature type="region of interest" description="Disordered" evidence="1">
    <location>
        <begin position="1072"/>
        <end position="1125"/>
    </location>
</feature>
<feature type="domain" description="Rho-GAP" evidence="2">
    <location>
        <begin position="56"/>
        <end position="243"/>
    </location>
</feature>
<feature type="compositionally biased region" description="Polar residues" evidence="1">
    <location>
        <begin position="789"/>
        <end position="813"/>
    </location>
</feature>
<dbReference type="EMBL" id="VSWD01000009">
    <property type="protein sequence ID" value="KAK3093419.1"/>
    <property type="molecule type" value="Genomic_DNA"/>
</dbReference>
<dbReference type="PROSITE" id="PS50238">
    <property type="entry name" value="RHOGAP"/>
    <property type="match status" value="1"/>
</dbReference>
<evidence type="ECO:0000313" key="3">
    <source>
        <dbReference type="EMBL" id="KAK3093419.1"/>
    </source>
</evidence>
<feature type="compositionally biased region" description="Polar residues" evidence="1">
    <location>
        <begin position="506"/>
        <end position="515"/>
    </location>
</feature>
<dbReference type="Gene3D" id="1.10.555.10">
    <property type="entry name" value="Rho GTPase activation protein"/>
    <property type="match status" value="1"/>
</dbReference>
<dbReference type="Proteomes" id="UP001186944">
    <property type="component" value="Unassembled WGS sequence"/>
</dbReference>
<feature type="compositionally biased region" description="Basic and acidic residues" evidence="1">
    <location>
        <begin position="747"/>
        <end position="782"/>
    </location>
</feature>
<dbReference type="PANTHER" id="PTHR15670:SF4">
    <property type="entry name" value="RHO GTPASE-ACTIVATING PROTEIN 11A"/>
    <property type="match status" value="1"/>
</dbReference>
<feature type="compositionally biased region" description="Polar residues" evidence="1">
    <location>
        <begin position="1116"/>
        <end position="1125"/>
    </location>
</feature>
<dbReference type="GO" id="GO:0005096">
    <property type="term" value="F:GTPase activator activity"/>
    <property type="evidence" value="ECO:0007669"/>
    <property type="project" value="TreeGrafter"/>
</dbReference>
<feature type="compositionally biased region" description="Polar residues" evidence="1">
    <location>
        <begin position="820"/>
        <end position="831"/>
    </location>
</feature>
<evidence type="ECO:0000259" key="2">
    <source>
        <dbReference type="PROSITE" id="PS50238"/>
    </source>
</evidence>
<dbReference type="InterPro" id="IPR008936">
    <property type="entry name" value="Rho_GTPase_activation_prot"/>
</dbReference>
<proteinExistence type="predicted"/>
<dbReference type="SUPFAM" id="SSF48350">
    <property type="entry name" value="GTPase activation domain, GAP"/>
    <property type="match status" value="1"/>
</dbReference>
<sequence length="1269" mass="139589">MKHIEGLENIENLRALVRQDLRELGVKLPKTKKSKRQSFSNAQDASNSAIFGNYLSSVPHVYVEQCGYVPKFLVDASEVIRQNIEQEGLFRVTGAVSRQKQLKQQVDQGKGMKDANVFDVTSLVKQFFRKLPEPLITSMYHDAFIRCNQLGDTDQSTQATLLLCLLLPSEHLSTLRYFLLLLSQITIHADQNKMDAGNLAVVLAPNLMHVNNKSEKMNSSEKKLLQVQTSVVELLICNAASVGMVSKELCEKANLMTDVWGTEDELDASGDALEDSHNVKDKRKWRKRSGSFQGILSTIASSMSKWRRSTDGKSGNLSQASNMSTMSQYSNMSQMSNKHDQSSMVQNTTQQSVDLPASMATPVVIRKRKASGDGHPFSASKKKAILKGLPNQAALANTPYTPASAMKKLDITELKKAGTLNTPSIAFSNRENPDFSATPCANKNPRKRLGLFSPANQRKGRKLSSSSLSINCAGKKSGRSKGLFRRFSGGKGDKPLNESAKPPVPQQSISVGERLGSQTESCLVLNDTSNHDQDKSQTSPIAAILNRSVSSPPTVDQSIISVSGVEQSIMSINEDKNSLNEGFIMPEDLEDDSDSVQGMNVTVFSIENSEDTSTSGDNKVVESSQCVSDTALYLATNNSDSSLGSVKFASGSDISSQSQDTSVIRNRKGRMLRRDRPNSLKAGLLSGDPRKVQKLRRSFGLDKSDIGEPIPVSVPEILGLPLDMLNSESGGSISSQESSNEEMMDVETSKDEVIKESNDVTQNDKENEQVEPKTTESDKVNVNDESTESTENPTFKTCDSTDSLLSGQKSLTGSPEEKSNTMQRSLSTDSGKGSMFDESGVVENNLNADNQEDFTFMDGKLAMELIEKEINPEKPLLETDIDSQAREMRKSISSKELPGQQSRRISVSRSQSICYASMKKQPNFTPDLQISMETHNLLSRAGYISQKSMKKTSSDDIQIMGPPVIPKIKQAEFHKPKRESILALKVNNAGRVKANVQQFENIADSTPKKKVECDVEERHRSPMRFPNSAFRKVGNASPLRVTLTKAKNLSRISESSESGISKPCKGQARLPISTQLLKPTEKVTQQNNTEETDSKKVKRKPSIYYSKDDPRPRRIANTQSNESSFLNSTAEGLEIENANESVFTSMEKENSTSTEKNLSSVITPCKSVADTSIDDLGNKTLTPKMPKILQPLCDTVVLQSPVDATPRSILRRSNTTISPKSPLKAVKRLKSPGSPQMKLGRRHSMSPRRHNISIPMSIPQHVQEEMNGM</sequence>
<evidence type="ECO:0000256" key="1">
    <source>
        <dbReference type="SAM" id="MobiDB-lite"/>
    </source>
</evidence>
<comment type="caution">
    <text evidence="3">The sequence shown here is derived from an EMBL/GenBank/DDBJ whole genome shotgun (WGS) entry which is preliminary data.</text>
</comment>
<feature type="region of interest" description="Disordered" evidence="1">
    <location>
        <begin position="1226"/>
        <end position="1255"/>
    </location>
</feature>
<dbReference type="InterPro" id="IPR042869">
    <property type="entry name" value="ARHGAP11A/B"/>
</dbReference>
<dbReference type="Pfam" id="PF00620">
    <property type="entry name" value="RhoGAP"/>
    <property type="match status" value="1"/>
</dbReference>
<organism evidence="3 4">
    <name type="scientific">Pinctada imbricata</name>
    <name type="common">Atlantic pearl-oyster</name>
    <name type="synonym">Pinctada martensii</name>
    <dbReference type="NCBI Taxonomy" id="66713"/>
    <lineage>
        <taxon>Eukaryota</taxon>
        <taxon>Metazoa</taxon>
        <taxon>Spiralia</taxon>
        <taxon>Lophotrochozoa</taxon>
        <taxon>Mollusca</taxon>
        <taxon>Bivalvia</taxon>
        <taxon>Autobranchia</taxon>
        <taxon>Pteriomorphia</taxon>
        <taxon>Pterioida</taxon>
        <taxon>Pterioidea</taxon>
        <taxon>Pteriidae</taxon>
        <taxon>Pinctada</taxon>
    </lineage>
</organism>